<proteinExistence type="inferred from homology"/>
<dbReference type="InterPro" id="IPR030874">
    <property type="entry name" value="Cardiolipin_synth_Firmi"/>
</dbReference>
<comment type="subcellular location">
    <subcellularLocation>
        <location evidence="1 12">Cell membrane</location>
        <topology evidence="1 12">Multi-pass membrane protein</topology>
    </subcellularLocation>
</comment>
<feature type="domain" description="PLD phosphodiesterase" evidence="14">
    <location>
        <begin position="385"/>
        <end position="412"/>
    </location>
</feature>
<dbReference type="PANTHER" id="PTHR21248">
    <property type="entry name" value="CARDIOLIPIN SYNTHASE"/>
    <property type="match status" value="1"/>
</dbReference>
<keyword evidence="16" id="KW-1185">Reference proteome</keyword>
<feature type="active site" evidence="12">
    <location>
        <position position="216"/>
    </location>
</feature>
<feature type="active site" evidence="12">
    <location>
        <position position="397"/>
    </location>
</feature>
<dbReference type="PROSITE" id="PS50035">
    <property type="entry name" value="PLD"/>
    <property type="match status" value="2"/>
</dbReference>
<evidence type="ECO:0000256" key="2">
    <source>
        <dbReference type="ARBA" id="ARBA00022475"/>
    </source>
</evidence>
<evidence type="ECO:0000256" key="9">
    <source>
        <dbReference type="ARBA" id="ARBA00023136"/>
    </source>
</evidence>
<dbReference type="CDD" id="cd09112">
    <property type="entry name" value="PLDc_CLS_2"/>
    <property type="match status" value="1"/>
</dbReference>
<dbReference type="EMBL" id="FNMY01000005">
    <property type="protein sequence ID" value="SDX01504.1"/>
    <property type="molecule type" value="Genomic_DNA"/>
</dbReference>
<feature type="active site" evidence="12">
    <location>
        <position position="214"/>
    </location>
</feature>
<keyword evidence="7 12" id="KW-1133">Transmembrane helix</keyword>
<evidence type="ECO:0000256" key="3">
    <source>
        <dbReference type="ARBA" id="ARBA00022516"/>
    </source>
</evidence>
<dbReference type="RefSeq" id="WP_090298527.1">
    <property type="nucleotide sequence ID" value="NZ_FNKI01000004.1"/>
</dbReference>
<evidence type="ECO:0000256" key="7">
    <source>
        <dbReference type="ARBA" id="ARBA00022989"/>
    </source>
</evidence>
<dbReference type="STRING" id="1073328.SAMN05216294_3053"/>
<dbReference type="NCBIfam" id="TIGR04265">
    <property type="entry name" value="bac_cardiolipin"/>
    <property type="match status" value="1"/>
</dbReference>
<dbReference type="CDD" id="cd09110">
    <property type="entry name" value="PLDc_CLS_1"/>
    <property type="match status" value="1"/>
</dbReference>
<feature type="transmembrane region" description="Helical" evidence="12">
    <location>
        <begin position="7"/>
        <end position="31"/>
    </location>
</feature>
<feature type="domain" description="PLD phosphodiesterase" evidence="14">
    <location>
        <begin position="209"/>
        <end position="236"/>
    </location>
</feature>
<accession>A0A1H2YA13</accession>
<dbReference type="InterPro" id="IPR001736">
    <property type="entry name" value="PLipase_D/transphosphatidylase"/>
</dbReference>
<keyword evidence="10 12" id="KW-0594">Phospholipid biosynthesis</keyword>
<evidence type="ECO:0000256" key="11">
    <source>
        <dbReference type="ARBA" id="ARBA00023264"/>
    </source>
</evidence>
<organism evidence="15 16">
    <name type="scientific">Flagellimonas zhangzhouensis</name>
    <dbReference type="NCBI Taxonomy" id="1073328"/>
    <lineage>
        <taxon>Bacteria</taxon>
        <taxon>Pseudomonadati</taxon>
        <taxon>Bacteroidota</taxon>
        <taxon>Flavobacteriia</taxon>
        <taxon>Flavobacteriales</taxon>
        <taxon>Flavobacteriaceae</taxon>
        <taxon>Flagellimonas</taxon>
    </lineage>
</organism>
<evidence type="ECO:0000256" key="5">
    <source>
        <dbReference type="ARBA" id="ARBA00022692"/>
    </source>
</evidence>
<dbReference type="InterPro" id="IPR022924">
    <property type="entry name" value="Cardiolipin_synthase"/>
</dbReference>
<keyword evidence="2 12" id="KW-1003">Cell membrane</keyword>
<feature type="active site" evidence="12">
    <location>
        <position position="392"/>
    </location>
</feature>
<dbReference type="Gene3D" id="3.30.870.10">
    <property type="entry name" value="Endonuclease Chain A"/>
    <property type="match status" value="2"/>
</dbReference>
<feature type="transmembrane region" description="Helical" evidence="12">
    <location>
        <begin position="37"/>
        <end position="57"/>
    </location>
</feature>
<keyword evidence="6" id="KW-0677">Repeat</keyword>
<dbReference type="EC" id="2.7.8.-" evidence="12 13"/>
<keyword evidence="11 12" id="KW-1208">Phospholipid metabolism</keyword>
<dbReference type="InterPro" id="IPR025202">
    <property type="entry name" value="PLD-like_dom"/>
</dbReference>
<dbReference type="Pfam" id="PF13091">
    <property type="entry name" value="PLDc_2"/>
    <property type="match status" value="2"/>
</dbReference>
<keyword evidence="9 12" id="KW-0472">Membrane</keyword>
<evidence type="ECO:0000256" key="12">
    <source>
        <dbReference type="HAMAP-Rule" id="MF_01916"/>
    </source>
</evidence>
<keyword evidence="4 12" id="KW-0808">Transferase</keyword>
<evidence type="ECO:0000256" key="10">
    <source>
        <dbReference type="ARBA" id="ARBA00023209"/>
    </source>
</evidence>
<comment type="catalytic activity">
    <reaction evidence="12">
        <text>2 a 1,2-diacyl-sn-glycero-3-phospho-(1'-sn-glycerol) = a cardiolipin + glycerol</text>
        <dbReference type="Rhea" id="RHEA:31451"/>
        <dbReference type="ChEBI" id="CHEBI:17754"/>
        <dbReference type="ChEBI" id="CHEBI:62237"/>
        <dbReference type="ChEBI" id="CHEBI:64716"/>
    </reaction>
</comment>
<gene>
    <name evidence="15" type="ORF">SAMN04487892_2968</name>
</gene>
<comment type="similarity">
    <text evidence="12">Belongs to the phospholipase D family. Cardiolipin synthase subfamily.</text>
</comment>
<dbReference type="GO" id="GO:0032049">
    <property type="term" value="P:cardiolipin biosynthetic process"/>
    <property type="evidence" value="ECO:0007669"/>
    <property type="project" value="UniProtKB-UniRule"/>
</dbReference>
<dbReference type="SUPFAM" id="SSF56024">
    <property type="entry name" value="Phospholipase D/nuclease"/>
    <property type="match status" value="2"/>
</dbReference>
<protein>
    <recommendedName>
        <fullName evidence="12 13">Cardiolipin synthase</fullName>
        <shortName evidence="12">CL synthase</shortName>
        <ecNumber evidence="12 13">2.7.8.-</ecNumber>
    </recommendedName>
</protein>
<evidence type="ECO:0000313" key="16">
    <source>
        <dbReference type="Proteomes" id="UP000199592"/>
    </source>
</evidence>
<evidence type="ECO:0000259" key="14">
    <source>
        <dbReference type="PROSITE" id="PS50035"/>
    </source>
</evidence>
<feature type="active site" evidence="12">
    <location>
        <position position="390"/>
    </location>
</feature>
<evidence type="ECO:0000313" key="15">
    <source>
        <dbReference type="EMBL" id="SDX01504.1"/>
    </source>
</evidence>
<sequence length="473" mass="53859">MLTESMLIPILIALYVLIAAIMVVSLLLNGVRPSKTLAWLLAIFTIPVGGVLLYILFGRNRRKSKMFTLKNEFSIRDEVQYPQCTPPISGNKEKIIKLIHNAAQCPISCKNEVELLKDGRNTFESIFEALEKAEEHIHLQYYIFEDGVLADKLLEIFERKIAQNVTVRLLYDGIGSYSLSKKYLKRLHSIGVQTAQFLPFRFGRFLSALNYRNHRKIIVIDNKIGFTGGINISDKYLKGDPSLGKWHDTHLKVEGEAVDFLNRTFVIDWFLASGEQVDISSFQLHPKINGEHFLQIVASGPDDDFDVMEQVYFSIINSAEKYLYIVNPYIIPNHAILQGLSTAALSGVDVRLLMSDTTDIKLVDWCVRAYFDTYLKSGIKIYLYPDGFLHSKVMLCDDEIASIGTANLDNRSLQQNYEAQAFVYDTDLCAQMKADFLKDCDKSIALLDYKEHRERPMIKKILEGFAKLLSPLL</sequence>
<reference evidence="16" key="1">
    <citation type="submission" date="2016-10" db="EMBL/GenBank/DDBJ databases">
        <authorList>
            <person name="Varghese N."/>
            <person name="Submissions S."/>
        </authorList>
    </citation>
    <scope>NUCLEOTIDE SEQUENCE [LARGE SCALE GENOMIC DNA]</scope>
    <source>
        <strain evidence="16">DSM 25030</strain>
    </source>
</reference>
<evidence type="ECO:0000256" key="8">
    <source>
        <dbReference type="ARBA" id="ARBA00023098"/>
    </source>
</evidence>
<keyword evidence="3 12" id="KW-0444">Lipid biosynthesis</keyword>
<evidence type="ECO:0000256" key="6">
    <source>
        <dbReference type="ARBA" id="ARBA00022737"/>
    </source>
</evidence>
<feature type="active site" evidence="12">
    <location>
        <position position="221"/>
    </location>
</feature>
<dbReference type="OrthoDB" id="9762009at2"/>
<dbReference type="GO" id="GO:0005886">
    <property type="term" value="C:plasma membrane"/>
    <property type="evidence" value="ECO:0007669"/>
    <property type="project" value="UniProtKB-SubCell"/>
</dbReference>
<dbReference type="Pfam" id="PF13396">
    <property type="entry name" value="PLDc_N"/>
    <property type="match status" value="1"/>
</dbReference>
<dbReference type="SMART" id="SM00155">
    <property type="entry name" value="PLDc"/>
    <property type="match status" value="2"/>
</dbReference>
<keyword evidence="8 12" id="KW-0443">Lipid metabolism</keyword>
<keyword evidence="5 12" id="KW-0812">Transmembrane</keyword>
<dbReference type="AlphaFoldDB" id="A0A1H2YA13"/>
<dbReference type="GO" id="GO:0008808">
    <property type="term" value="F:cardiolipin synthase activity"/>
    <property type="evidence" value="ECO:0007669"/>
    <property type="project" value="UniProtKB-UniRule"/>
</dbReference>
<dbReference type="PANTHER" id="PTHR21248:SF22">
    <property type="entry name" value="PHOSPHOLIPASE D"/>
    <property type="match status" value="1"/>
</dbReference>
<comment type="function">
    <text evidence="12">Catalyzes the reversible phosphatidyl group transfer from one phosphatidylglycerol molecule to another to form cardiolipin (CL) (diphosphatidylglycerol) and glycerol.</text>
</comment>
<dbReference type="HAMAP" id="MF_01916">
    <property type="entry name" value="Cardiolipin_synth_Cls"/>
    <property type="match status" value="1"/>
</dbReference>
<evidence type="ECO:0000256" key="4">
    <source>
        <dbReference type="ARBA" id="ARBA00022679"/>
    </source>
</evidence>
<dbReference type="Proteomes" id="UP000199592">
    <property type="component" value="Unassembled WGS sequence"/>
</dbReference>
<name>A0A1H2YA13_9FLAO</name>
<dbReference type="InterPro" id="IPR027379">
    <property type="entry name" value="CLS_N"/>
</dbReference>
<evidence type="ECO:0000256" key="13">
    <source>
        <dbReference type="NCBIfam" id="TIGR04265"/>
    </source>
</evidence>
<evidence type="ECO:0000256" key="1">
    <source>
        <dbReference type="ARBA" id="ARBA00004651"/>
    </source>
</evidence>